<name>A0A0M3JJF9_ANISI</name>
<gene>
    <name evidence="1" type="ORF">ASIM_LOCUS7540</name>
</gene>
<evidence type="ECO:0000313" key="2">
    <source>
        <dbReference type="Proteomes" id="UP000267096"/>
    </source>
</evidence>
<sequence>MRITGLPLRYISFVKGGFTQKLGVRAASTAPK</sequence>
<dbReference type="EMBL" id="UYRR01018464">
    <property type="protein sequence ID" value="VDK29438.1"/>
    <property type="molecule type" value="Genomic_DNA"/>
</dbReference>
<evidence type="ECO:0000313" key="1">
    <source>
        <dbReference type="EMBL" id="VDK29438.1"/>
    </source>
</evidence>
<reference evidence="1 2" key="2">
    <citation type="submission" date="2018-11" db="EMBL/GenBank/DDBJ databases">
        <authorList>
            <consortium name="Pathogen Informatics"/>
        </authorList>
    </citation>
    <scope>NUCLEOTIDE SEQUENCE [LARGE SCALE GENOMIC DNA]</scope>
</reference>
<dbReference type="WBParaSite" id="ASIM_0000777901-mRNA-1">
    <property type="protein sequence ID" value="ASIM_0000777901-mRNA-1"/>
    <property type="gene ID" value="ASIM_0000777901"/>
</dbReference>
<dbReference type="Proteomes" id="UP000267096">
    <property type="component" value="Unassembled WGS sequence"/>
</dbReference>
<proteinExistence type="predicted"/>
<keyword evidence="2" id="KW-1185">Reference proteome</keyword>
<organism evidence="3">
    <name type="scientific">Anisakis simplex</name>
    <name type="common">Herring worm</name>
    <dbReference type="NCBI Taxonomy" id="6269"/>
    <lineage>
        <taxon>Eukaryota</taxon>
        <taxon>Metazoa</taxon>
        <taxon>Ecdysozoa</taxon>
        <taxon>Nematoda</taxon>
        <taxon>Chromadorea</taxon>
        <taxon>Rhabditida</taxon>
        <taxon>Spirurina</taxon>
        <taxon>Ascaridomorpha</taxon>
        <taxon>Ascaridoidea</taxon>
        <taxon>Anisakidae</taxon>
        <taxon>Anisakis</taxon>
        <taxon>Anisakis simplex complex</taxon>
    </lineage>
</organism>
<evidence type="ECO:0000313" key="3">
    <source>
        <dbReference type="WBParaSite" id="ASIM_0000777901-mRNA-1"/>
    </source>
</evidence>
<protein>
    <submittedName>
        <fullName evidence="3">Integrase</fullName>
    </submittedName>
</protein>
<reference evidence="3" key="1">
    <citation type="submission" date="2017-02" db="UniProtKB">
        <authorList>
            <consortium name="WormBaseParasite"/>
        </authorList>
    </citation>
    <scope>IDENTIFICATION</scope>
</reference>
<accession>A0A0M3JJF9</accession>
<dbReference type="AlphaFoldDB" id="A0A0M3JJF9"/>